<dbReference type="InterPro" id="IPR008395">
    <property type="entry name" value="Agenet-like_dom"/>
</dbReference>
<feature type="compositionally biased region" description="Polar residues" evidence="1">
    <location>
        <begin position="2068"/>
        <end position="2078"/>
    </location>
</feature>
<feature type="compositionally biased region" description="Basic and acidic residues" evidence="1">
    <location>
        <begin position="870"/>
        <end position="885"/>
    </location>
</feature>
<evidence type="ECO:0000313" key="3">
    <source>
        <dbReference type="EMBL" id="JAT48271.1"/>
    </source>
</evidence>
<feature type="compositionally biased region" description="Polar residues" evidence="1">
    <location>
        <begin position="1548"/>
        <end position="1561"/>
    </location>
</feature>
<proteinExistence type="predicted"/>
<evidence type="ECO:0000256" key="1">
    <source>
        <dbReference type="SAM" id="MobiDB-lite"/>
    </source>
</evidence>
<name>A0A1D1Y0Y7_9ARAE</name>
<feature type="region of interest" description="Disordered" evidence="1">
    <location>
        <begin position="1775"/>
        <end position="1794"/>
    </location>
</feature>
<dbReference type="EMBL" id="GDJX01019665">
    <property type="protein sequence ID" value="JAT48271.1"/>
    <property type="molecule type" value="Transcribed_RNA"/>
</dbReference>
<feature type="region of interest" description="Disordered" evidence="1">
    <location>
        <begin position="1202"/>
        <end position="1252"/>
    </location>
</feature>
<feature type="compositionally biased region" description="Basic and acidic residues" evidence="1">
    <location>
        <begin position="790"/>
        <end position="801"/>
    </location>
</feature>
<dbReference type="InterPro" id="IPR014002">
    <property type="entry name" value="Agenet_dom_plant"/>
</dbReference>
<feature type="region of interest" description="Disordered" evidence="1">
    <location>
        <begin position="711"/>
        <end position="753"/>
    </location>
</feature>
<dbReference type="SMART" id="SM00743">
    <property type="entry name" value="Agenet"/>
    <property type="match status" value="2"/>
</dbReference>
<accession>A0A1D1Y0Y7</accession>
<dbReference type="PANTHER" id="PTHR48429:SF1">
    <property type="entry name" value="AGENET DOMAIN-CONTAINING PROTEIN"/>
    <property type="match status" value="1"/>
</dbReference>
<feature type="region of interest" description="Disordered" evidence="1">
    <location>
        <begin position="1902"/>
        <end position="1943"/>
    </location>
</feature>
<feature type="compositionally biased region" description="Polar residues" evidence="1">
    <location>
        <begin position="1777"/>
        <end position="1786"/>
    </location>
</feature>
<feature type="compositionally biased region" description="Basic and acidic residues" evidence="1">
    <location>
        <begin position="1205"/>
        <end position="1218"/>
    </location>
</feature>
<feature type="region of interest" description="Disordered" evidence="1">
    <location>
        <begin position="544"/>
        <end position="563"/>
    </location>
</feature>
<organism evidence="3">
    <name type="scientific">Anthurium amnicola</name>
    <dbReference type="NCBI Taxonomy" id="1678845"/>
    <lineage>
        <taxon>Eukaryota</taxon>
        <taxon>Viridiplantae</taxon>
        <taxon>Streptophyta</taxon>
        <taxon>Embryophyta</taxon>
        <taxon>Tracheophyta</taxon>
        <taxon>Spermatophyta</taxon>
        <taxon>Magnoliopsida</taxon>
        <taxon>Liliopsida</taxon>
        <taxon>Araceae</taxon>
        <taxon>Pothoideae</taxon>
        <taxon>Potheae</taxon>
        <taxon>Anthurium</taxon>
    </lineage>
</organism>
<gene>
    <name evidence="3" type="ORF">g.90189</name>
</gene>
<feature type="region of interest" description="Disordered" evidence="1">
    <location>
        <begin position="1960"/>
        <end position="1980"/>
    </location>
</feature>
<feature type="compositionally biased region" description="Polar residues" evidence="1">
    <location>
        <begin position="1922"/>
        <end position="1937"/>
    </location>
</feature>
<evidence type="ECO:0000259" key="2">
    <source>
        <dbReference type="SMART" id="SM00743"/>
    </source>
</evidence>
<feature type="domain" description="Agenet" evidence="2">
    <location>
        <begin position="1673"/>
        <end position="1730"/>
    </location>
</feature>
<feature type="region of interest" description="Disordered" evidence="1">
    <location>
        <begin position="181"/>
        <end position="223"/>
    </location>
</feature>
<reference evidence="3" key="1">
    <citation type="submission" date="2015-07" db="EMBL/GenBank/DDBJ databases">
        <title>Transcriptome Assembly of Anthurium amnicola.</title>
        <authorList>
            <person name="Suzuki J."/>
        </authorList>
    </citation>
    <scope>NUCLEOTIDE SEQUENCE</scope>
</reference>
<feature type="domain" description="Agenet" evidence="2">
    <location>
        <begin position="1583"/>
        <end position="1648"/>
    </location>
</feature>
<sequence length="2078" mass="224982">MDNDDDFHSQNFQLIAEDNNKFPSSLRLFSLPKLELDDHLQFHLRFDGLVEQESLLGIQDQERNSWIEDFSPGNNALALSSSAAESCSISRQKNVWSEATSSESVEMLLKSFGEDDMMNNKTNIICSESHSGLNSVSDHMDICCSQDDSLRSKEDKATDADPVLLPGQCEKDLLSLNKNASAVSPDVPDIPDNSNYREPGSRIRDVLGDVSKGEKSSNPRKVVSEQCGLNESLVSPTVEPFAITEKSFGSSCSETTNGGNLYDDFVRINEPNDAATACTSLVAEAGQDASFMPVDQLASSISILAYDSDVYPAQKFDEHVSESYGGKVLHVKSHNLAREGGHKIEGVTLTSGSGLDMQSSEGYVIENGSDFAENSSRSKPKSESLASLMDEHNMHVASEKDFSSENVAYETNTLSRVNGISGQILTKACEISLLGAENQTNTDGHSVEIDNVDGIEQSALVDSLEQAKEVINEASVESRVTLKDHHVHDGRVMSVKNTEGVGDCEGRQLEEPGIPTEEIKDASSLLAKQRKSVELCTLNDTNCGTQETDRQEDTSLGVHPPELTFQGPESLRIQKSARDEILENDRRMLDHSVNGPREVVQEVYHSWGPCVKHNEKAQLSPSQDDRSLEAHDVIVKVNGGSSDVHSALLLKKRFFISPTTSDNMNPLMDVEKLQDASSQSQIKSTCLLEGHIEGALACVTTQVESGDAVNFKEPSHQSVDSVSLPRSSSEPCSLKDDGGDPSSSAPLVPSGGSLVVTGCTKPSSVELHQQELKKGLSNQTVSGKLPQVSDMKKSAACDSKDSNASVGHRSSAFEVGSLPDIAQNEAAEILQAGEICPATPGSRQANLHVLSVTPGEIHVPADIAKKRTQKDKSKTVSRSLTEKRTSSKRKSVKETLAVKQADERDGNPCSTLVNTVSTVSRPVQLEIQQHSLSEGDCAKPSCASSVQTSNLPDSKTAVALLHQPFTDKQQVQLRAQIFVYGSLIQGVPPDEACMISAFGNTDGGQRVWEGVWRVSLDKFHIQKSPTTNCMTASRSNSGVRIREQISRSSPLQSKTHDIPVSQTSKSSPSVIFDSPVSLRAPFWNLSSPHDTIQSNVSEGPQLESSEVFSPLHVSHSSHGKQYAGNGNSWLSQAFPSPLVSSSKTSILDARASHFSLLPVSETFQVTPIRNSSASYGSNLQLTMSSSFTAAGVPSTLAATPMQMETTRKTESSEPEKHASTNQKARRKKSVVSEVPVHLPPHSCPRTELDSSTTATNHPPILIGYSMPTASPVVPSRDSQVKVSQGNEQRVLVLEETSDKTVQAKLQAEDASAVAAAAVRHSEGIWSQLSAQKNSGLVSEKEMELAYAAVAAAAASSVAKAAAAAAKVASDAVLQAKMMADEALSNRMENSTRHSESLHTDGGTYISGVPPILVLKDKTNSCSSIISAAKEAARRRVEAASAAAKRADNLDTIVKAAELAAIAVSQAATIIAMGDPLPFTLSDLIEAGPEGYWRVQYSTSVMHKEKQGALDCVDDLSQSVPQLHGTSLNEKHTPQITDKGCKSSPGDELQQSAENHSGTTTVLPSDVSVFESEKDQTVANLKENSMQEGSLVEVLSNENGLRGVWYSATILNLKNGKAYVCYNEHPNAVSDKLKEWIPLDCEPDKPPRIRNAPSTTGVKYEGTRKRSRAAVGNHPWAVGDQVDVWLHDGWCEGIVTERSKEDETKLTVHFPAGGDTSVRVWHIRPSLIWKDGQWIEWSRPRENILHPYEGDTPCDKRQKLIRVEENDNVVVNLGANKHSANFPNKGSQKPEVRPLVSSEKDKMFSLGKGIREESNSDTLRIKRTGLQKEGSRVIFGIPKPGKRRKFMEVSKHYVTGKINNVSEGNDAIKHGKYLPPQAPSGWKNPSKVELRGRKVVEPKPKLTRLVKPEGPQTRSATEREGSFLSTVSASNGSTAKTSASHKEKSENIMMEAVSFTSNLGAEERTVSESSMRSVPGIPTSKMKTNTAIESDVGRKGKVAFALEKTKNEEKHSILADHPGKTISDAMELRRSSRRIQPTSRLLEGLQSSMIIAKIPSVSHEKGSRVSHRNAPSSKGNIHG</sequence>
<feature type="compositionally biased region" description="Low complexity" evidence="1">
    <location>
        <begin position="718"/>
        <end position="732"/>
    </location>
</feature>
<dbReference type="InterPro" id="IPR055274">
    <property type="entry name" value="SWO1"/>
</dbReference>
<feature type="region of interest" description="Disordered" evidence="1">
    <location>
        <begin position="2055"/>
        <end position="2078"/>
    </location>
</feature>
<feature type="compositionally biased region" description="Basic and acidic residues" evidence="1">
    <location>
        <begin position="199"/>
        <end position="217"/>
    </location>
</feature>
<dbReference type="PANTHER" id="PTHR48429">
    <property type="entry name" value="AGENET DOMAIN-CONTAINING PROTEIN"/>
    <property type="match status" value="1"/>
</dbReference>
<feature type="region of interest" description="Disordered" evidence="1">
    <location>
        <begin position="1523"/>
        <end position="1561"/>
    </location>
</feature>
<feature type="region of interest" description="Disordered" evidence="1">
    <location>
        <begin position="1030"/>
        <end position="1066"/>
    </location>
</feature>
<feature type="region of interest" description="Disordered" evidence="1">
    <location>
        <begin position="772"/>
        <end position="806"/>
    </location>
</feature>
<feature type="region of interest" description="Disordered" evidence="1">
    <location>
        <begin position="863"/>
        <end position="908"/>
    </location>
</feature>
<protein>
    <recommendedName>
        <fullName evidence="2">Agenet domain-containing protein</fullName>
    </recommendedName>
</protein>
<dbReference type="Pfam" id="PF05641">
    <property type="entry name" value="Agenet"/>
    <property type="match status" value="1"/>
</dbReference>